<reference evidence="1 2" key="1">
    <citation type="journal article" date="2019" name="Int. J. Syst. Evol. Microbiol.">
        <title>The Global Catalogue of Microorganisms (GCM) 10K type strain sequencing project: providing services to taxonomists for standard genome sequencing and annotation.</title>
        <authorList>
            <consortium name="The Broad Institute Genomics Platform"/>
            <consortium name="The Broad Institute Genome Sequencing Center for Infectious Disease"/>
            <person name="Wu L."/>
            <person name="Ma J."/>
        </authorList>
    </citation>
    <scope>NUCLEOTIDE SEQUENCE [LARGE SCALE GENOMIC DNA]</scope>
    <source>
        <strain evidence="1 2">JCM 16083</strain>
    </source>
</reference>
<comment type="caution">
    <text evidence="1">The sequence shown here is derived from an EMBL/GenBank/DDBJ whole genome shotgun (WGS) entry which is preliminary data.</text>
</comment>
<sequence>MTSKNKTFPAKGNTNIIIKRSGIKSEAIIALGIIKMADSVRNLFLVIEKNKACATGKKITNG</sequence>
<protein>
    <submittedName>
        <fullName evidence="1">Uncharacterized protein</fullName>
    </submittedName>
</protein>
<accession>A0ABN1MV86</accession>
<keyword evidence="2" id="KW-1185">Reference proteome</keyword>
<dbReference type="EMBL" id="BAAAFH010000022">
    <property type="protein sequence ID" value="GAA0876859.1"/>
    <property type="molecule type" value="Genomic_DNA"/>
</dbReference>
<gene>
    <name evidence="1" type="ORF">GCM10009118_32690</name>
</gene>
<name>A0ABN1MV86_9FLAO</name>
<organism evidence="1 2">
    <name type="scientific">Wandonia haliotis</name>
    <dbReference type="NCBI Taxonomy" id="574963"/>
    <lineage>
        <taxon>Bacteria</taxon>
        <taxon>Pseudomonadati</taxon>
        <taxon>Bacteroidota</taxon>
        <taxon>Flavobacteriia</taxon>
        <taxon>Flavobacteriales</taxon>
        <taxon>Crocinitomicaceae</taxon>
        <taxon>Wandonia</taxon>
    </lineage>
</organism>
<proteinExistence type="predicted"/>
<evidence type="ECO:0000313" key="1">
    <source>
        <dbReference type="EMBL" id="GAA0876859.1"/>
    </source>
</evidence>
<evidence type="ECO:0000313" key="2">
    <source>
        <dbReference type="Proteomes" id="UP001501126"/>
    </source>
</evidence>
<dbReference type="Proteomes" id="UP001501126">
    <property type="component" value="Unassembled WGS sequence"/>
</dbReference>